<organism evidence="1 2">
    <name type="scientific">Pocillopora damicornis</name>
    <name type="common">Cauliflower coral</name>
    <name type="synonym">Millepora damicornis</name>
    <dbReference type="NCBI Taxonomy" id="46731"/>
    <lineage>
        <taxon>Eukaryota</taxon>
        <taxon>Metazoa</taxon>
        <taxon>Cnidaria</taxon>
        <taxon>Anthozoa</taxon>
        <taxon>Hexacorallia</taxon>
        <taxon>Scleractinia</taxon>
        <taxon>Astrocoeniina</taxon>
        <taxon>Pocilloporidae</taxon>
        <taxon>Pocillopora</taxon>
    </lineage>
</organism>
<evidence type="ECO:0000313" key="1">
    <source>
        <dbReference type="EMBL" id="RMX59143.1"/>
    </source>
</evidence>
<accession>A0A3M6UZP0</accession>
<protein>
    <submittedName>
        <fullName evidence="1">Uncharacterized protein</fullName>
    </submittedName>
</protein>
<proteinExistence type="predicted"/>
<keyword evidence="2" id="KW-1185">Reference proteome</keyword>
<dbReference type="EMBL" id="RCHS01000399">
    <property type="protein sequence ID" value="RMX59143.1"/>
    <property type="molecule type" value="Genomic_DNA"/>
</dbReference>
<evidence type="ECO:0000313" key="2">
    <source>
        <dbReference type="Proteomes" id="UP000275408"/>
    </source>
</evidence>
<reference evidence="1 2" key="1">
    <citation type="journal article" date="2018" name="Sci. Rep.">
        <title>Comparative analysis of the Pocillopora damicornis genome highlights role of immune system in coral evolution.</title>
        <authorList>
            <person name="Cunning R."/>
            <person name="Bay R.A."/>
            <person name="Gillette P."/>
            <person name="Baker A.C."/>
            <person name="Traylor-Knowles N."/>
        </authorList>
    </citation>
    <scope>NUCLEOTIDE SEQUENCE [LARGE SCALE GENOMIC DNA]</scope>
    <source>
        <strain evidence="1">RSMAS</strain>
        <tissue evidence="1">Whole animal</tissue>
    </source>
</reference>
<dbReference type="Proteomes" id="UP000275408">
    <property type="component" value="Unassembled WGS sequence"/>
</dbReference>
<name>A0A3M6UZP0_POCDA</name>
<dbReference type="AlphaFoldDB" id="A0A3M6UZP0"/>
<gene>
    <name evidence="1" type="ORF">pdam_00009756</name>
</gene>
<comment type="caution">
    <text evidence="1">The sequence shown here is derived from an EMBL/GenBank/DDBJ whole genome shotgun (WGS) entry which is preliminary data.</text>
</comment>
<dbReference type="STRING" id="46731.A0A3M6UZP0"/>
<sequence length="173" mass="19681">MLVVSRWTIKRRVVEFGLEKIMGFTDMANEQLDGVVRQFIQEHGFVVGSPIINGYLRSFGIRIQRHRLRSSIGRVDPVNVTREFDMRNNSIAAVSDFHHGTAMDDLEWFGYDSEPVPGDDGLSFQQVEDVNFDLPEVVLQELVREVDPLEYSDSFGIDVYLKALSTILTAISK</sequence>